<sequence length="513" mass="56923">MKRVSRKIVAMLSMLVLCLSVLFVPDMGNTKAAESISLSGKAHVQTFADQNGKLVSQGGIQTLVLGTRGMAKRVESVTVNLKNNTGYAGTLQYRVHRQTYGWTAWLNAGQAAGTHGEGKRLEAIEMRLTGELAKYYDVRYRAHIQTYGDNQGWVYNGALAGTTGEAKRLEEICVQIVPKKSISEEPSIAYRVHRQTYGWEKNWATDGTVSGTVGQAKRLEGISITVNDNQYSGGVTYRTHVQSYGWRDWVSNGEMSGTQGEAKRLEAIEIKLTGELSQYYDVYYRVHAQSYGWLGWAKNGESAGTAGFAKRLEAIQIVVLKKGALEYGSGNYNSSLYKMMYEGTYKGVKVAEDSSFLSYTQPYVDKSEVSYFNPLKVGEAVTLKWFYGGTITIKFAGVDYKKCTYTLEVAASEGSKVFFGEEHFGVHEDFGVSCTLNGKKYTNILYCGGEPNQYASVKQFGDTKCTMVIGFPQKIYDENTGKSVSITDPAVKDLSIIERNYLANDKIIYLKIK</sequence>
<organism evidence="2 3">
    <name type="scientific">Wujia chipingensis</name>
    <dbReference type="NCBI Taxonomy" id="2763670"/>
    <lineage>
        <taxon>Bacteria</taxon>
        <taxon>Bacillati</taxon>
        <taxon>Bacillota</taxon>
        <taxon>Clostridia</taxon>
        <taxon>Lachnospirales</taxon>
        <taxon>Lachnospiraceae</taxon>
        <taxon>Wujia</taxon>
    </lineage>
</organism>
<evidence type="ECO:0008006" key="4">
    <source>
        <dbReference type="Google" id="ProtNLM"/>
    </source>
</evidence>
<dbReference type="EMBL" id="CP060632">
    <property type="protein sequence ID" value="QNL99665.1"/>
    <property type="molecule type" value="Genomic_DNA"/>
</dbReference>
<feature type="signal peptide" evidence="1">
    <location>
        <begin position="1"/>
        <end position="32"/>
    </location>
</feature>
<evidence type="ECO:0000256" key="1">
    <source>
        <dbReference type="SAM" id="SignalP"/>
    </source>
</evidence>
<dbReference type="Pfam" id="PF07538">
    <property type="entry name" value="ChW"/>
    <property type="match status" value="5"/>
</dbReference>
<feature type="chain" id="PRO_5028818572" description="Clostridial hydrophobic W" evidence="1">
    <location>
        <begin position="33"/>
        <end position="513"/>
    </location>
</feature>
<evidence type="ECO:0000313" key="2">
    <source>
        <dbReference type="EMBL" id="QNL99665.1"/>
    </source>
</evidence>
<accession>A0A7G9FM84</accession>
<name>A0A7G9FM84_9FIRM</name>
<evidence type="ECO:0000313" key="3">
    <source>
        <dbReference type="Proteomes" id="UP000515819"/>
    </source>
</evidence>
<keyword evidence="1" id="KW-0732">Signal</keyword>
<dbReference type="RefSeq" id="WP_117780415.1">
    <property type="nucleotide sequence ID" value="NZ_CP060632.1"/>
</dbReference>
<dbReference type="Proteomes" id="UP000515819">
    <property type="component" value="Chromosome"/>
</dbReference>
<reference evidence="2 3" key="1">
    <citation type="submission" date="2020-08" db="EMBL/GenBank/DDBJ databases">
        <authorList>
            <person name="Liu C."/>
            <person name="Sun Q."/>
        </authorList>
    </citation>
    <scope>NUCLEOTIDE SEQUENCE [LARGE SCALE GENOMIC DNA]</scope>
    <source>
        <strain evidence="2 3">NSJ-4</strain>
    </source>
</reference>
<gene>
    <name evidence="2" type="ORF">H9Q76_13315</name>
</gene>
<dbReference type="AlphaFoldDB" id="A0A7G9FM84"/>
<keyword evidence="3" id="KW-1185">Reference proteome</keyword>
<dbReference type="KEGG" id="wcp:H9Q76_13315"/>
<proteinExistence type="predicted"/>
<dbReference type="SMART" id="SM00728">
    <property type="entry name" value="ChW"/>
    <property type="match status" value="5"/>
</dbReference>
<protein>
    <recommendedName>
        <fullName evidence="4">Clostridial hydrophobic W</fullName>
    </recommendedName>
</protein>
<dbReference type="InterPro" id="IPR006637">
    <property type="entry name" value="ChW"/>
</dbReference>